<accession>A0A7Y9UV75</accession>
<name>A0A7Y9UV75_9ACTN</name>
<reference evidence="2 3" key="1">
    <citation type="submission" date="2020-07" db="EMBL/GenBank/DDBJ databases">
        <title>Sequencing the genomes of 1000 actinobacteria strains.</title>
        <authorList>
            <person name="Klenk H.-P."/>
        </authorList>
    </citation>
    <scope>NUCLEOTIDE SEQUENCE [LARGE SCALE GENOMIC DNA]</scope>
    <source>
        <strain evidence="2 3">DSM 24552</strain>
    </source>
</reference>
<evidence type="ECO:0000313" key="2">
    <source>
        <dbReference type="EMBL" id="NYG55725.1"/>
    </source>
</evidence>
<feature type="transmembrane region" description="Helical" evidence="1">
    <location>
        <begin position="45"/>
        <end position="66"/>
    </location>
</feature>
<dbReference type="Proteomes" id="UP000544110">
    <property type="component" value="Unassembled WGS sequence"/>
</dbReference>
<sequence length="74" mass="8142">MQTQTRREEKGIRIATAMFLGAALMILGNLALWAVTRIVELDGFLAANLSDGISALGALVTLGYLFRHRRSHSR</sequence>
<comment type="caution">
    <text evidence="2">The sequence shown here is derived from an EMBL/GenBank/DDBJ whole genome shotgun (WGS) entry which is preliminary data.</text>
</comment>
<keyword evidence="1" id="KW-1133">Transmembrane helix</keyword>
<dbReference type="RefSeq" id="WP_179518121.1">
    <property type="nucleotide sequence ID" value="NZ_JACCAC010000001.1"/>
</dbReference>
<dbReference type="AlphaFoldDB" id="A0A7Y9UV75"/>
<dbReference type="EMBL" id="JACCAC010000001">
    <property type="protein sequence ID" value="NYG55725.1"/>
    <property type="molecule type" value="Genomic_DNA"/>
</dbReference>
<keyword evidence="1" id="KW-0812">Transmembrane</keyword>
<gene>
    <name evidence="2" type="ORF">BJ989_002029</name>
</gene>
<feature type="transmembrane region" description="Helical" evidence="1">
    <location>
        <begin position="12"/>
        <end position="33"/>
    </location>
</feature>
<protein>
    <submittedName>
        <fullName evidence="2">Uncharacterized protein</fullName>
    </submittedName>
</protein>
<evidence type="ECO:0000313" key="3">
    <source>
        <dbReference type="Proteomes" id="UP000544110"/>
    </source>
</evidence>
<organism evidence="2 3">
    <name type="scientific">Nocardioides perillae</name>
    <dbReference type="NCBI Taxonomy" id="1119534"/>
    <lineage>
        <taxon>Bacteria</taxon>
        <taxon>Bacillati</taxon>
        <taxon>Actinomycetota</taxon>
        <taxon>Actinomycetes</taxon>
        <taxon>Propionibacteriales</taxon>
        <taxon>Nocardioidaceae</taxon>
        <taxon>Nocardioides</taxon>
    </lineage>
</organism>
<keyword evidence="3" id="KW-1185">Reference proteome</keyword>
<keyword evidence="1" id="KW-0472">Membrane</keyword>
<evidence type="ECO:0000256" key="1">
    <source>
        <dbReference type="SAM" id="Phobius"/>
    </source>
</evidence>
<proteinExistence type="predicted"/>